<evidence type="ECO:0000313" key="3">
    <source>
        <dbReference type="Proteomes" id="UP001250656"/>
    </source>
</evidence>
<comment type="caution">
    <text evidence="2">The sequence shown here is derived from an EMBL/GenBank/DDBJ whole genome shotgun (WGS) entry which is preliminary data.</text>
</comment>
<dbReference type="InterPro" id="IPR021782">
    <property type="entry name" value="DUF3347"/>
</dbReference>
<sequence length="181" mass="20186">MKTRTMTFAAALTLALAVGCKENKTKKNVGIDTPKEVEQQKTETSDIADQGFVDGMTGKVWHNYLQLKMALVNSDSDAAQKAAGDMAESFDQERADMKSLAQQIADSDGLEEQRQLFSEFGEKVEDLFTEALSEGTIYKQYCPMAFDNEGAYWFSDVSEIRNPYFGDRMLKCGSVKEEIKG</sequence>
<gene>
    <name evidence="2" type="ORF">RQM65_00410</name>
</gene>
<protein>
    <submittedName>
        <fullName evidence="2">DUF3347 domain-containing protein</fullName>
    </submittedName>
</protein>
<evidence type="ECO:0000259" key="1">
    <source>
        <dbReference type="Pfam" id="PF11827"/>
    </source>
</evidence>
<dbReference type="Pfam" id="PF11827">
    <property type="entry name" value="DUF3347"/>
    <property type="match status" value="1"/>
</dbReference>
<dbReference type="PROSITE" id="PS51257">
    <property type="entry name" value="PROKAR_LIPOPROTEIN"/>
    <property type="match status" value="1"/>
</dbReference>
<reference evidence="2 3" key="1">
    <citation type="submission" date="2023-09" db="EMBL/GenBank/DDBJ databases">
        <title>Novel taxa isolated from Blanes Bay.</title>
        <authorList>
            <person name="Rey-Velasco X."/>
            <person name="Lucena T."/>
        </authorList>
    </citation>
    <scope>NUCLEOTIDE SEQUENCE [LARGE SCALE GENOMIC DNA]</scope>
    <source>
        <strain evidence="2 3">S334</strain>
    </source>
</reference>
<accession>A0ABU3L1P7</accession>
<dbReference type="RefSeq" id="WP_314011927.1">
    <property type="nucleotide sequence ID" value="NZ_JAVTTP010000001.1"/>
</dbReference>
<dbReference type="Proteomes" id="UP001250656">
    <property type="component" value="Unassembled WGS sequence"/>
</dbReference>
<proteinExistence type="predicted"/>
<dbReference type="EMBL" id="JAVTTP010000001">
    <property type="protein sequence ID" value="MDT7827124.1"/>
    <property type="molecule type" value="Genomic_DNA"/>
</dbReference>
<feature type="domain" description="DUF3347" evidence="1">
    <location>
        <begin position="60"/>
        <end position="130"/>
    </location>
</feature>
<evidence type="ECO:0000313" key="2">
    <source>
        <dbReference type="EMBL" id="MDT7827124.1"/>
    </source>
</evidence>
<keyword evidence="3" id="KW-1185">Reference proteome</keyword>
<organism evidence="2 3">
    <name type="scientific">Pricia mediterranea</name>
    <dbReference type="NCBI Taxonomy" id="3076079"/>
    <lineage>
        <taxon>Bacteria</taxon>
        <taxon>Pseudomonadati</taxon>
        <taxon>Bacteroidota</taxon>
        <taxon>Flavobacteriia</taxon>
        <taxon>Flavobacteriales</taxon>
        <taxon>Flavobacteriaceae</taxon>
        <taxon>Pricia</taxon>
    </lineage>
</organism>
<name>A0ABU3L1P7_9FLAO</name>